<evidence type="ECO:0000313" key="2">
    <source>
        <dbReference type="EMBL" id="MBE9214567.1"/>
    </source>
</evidence>
<comment type="caution">
    <text evidence="2">The sequence shown here is derived from an EMBL/GenBank/DDBJ whole genome shotgun (WGS) entry which is preliminary data.</text>
</comment>
<feature type="region of interest" description="Disordered" evidence="1">
    <location>
        <begin position="1"/>
        <end position="20"/>
    </location>
</feature>
<dbReference type="EMBL" id="JADEWL010000063">
    <property type="protein sequence ID" value="MBE9214567.1"/>
    <property type="molecule type" value="Genomic_DNA"/>
</dbReference>
<gene>
    <name evidence="2" type="ORF">IQ247_18150</name>
</gene>
<organism evidence="2 3">
    <name type="scientific">Plectonema cf. radiosum LEGE 06105</name>
    <dbReference type="NCBI Taxonomy" id="945769"/>
    <lineage>
        <taxon>Bacteria</taxon>
        <taxon>Bacillati</taxon>
        <taxon>Cyanobacteriota</taxon>
        <taxon>Cyanophyceae</taxon>
        <taxon>Oscillatoriophycideae</taxon>
        <taxon>Oscillatoriales</taxon>
        <taxon>Microcoleaceae</taxon>
        <taxon>Plectonema</taxon>
    </lineage>
</organism>
<dbReference type="AlphaFoldDB" id="A0A8J7K2Q6"/>
<evidence type="ECO:0000313" key="3">
    <source>
        <dbReference type="Proteomes" id="UP000620559"/>
    </source>
</evidence>
<dbReference type="Proteomes" id="UP000620559">
    <property type="component" value="Unassembled WGS sequence"/>
</dbReference>
<feature type="compositionally biased region" description="Pro residues" evidence="1">
    <location>
        <begin position="223"/>
        <end position="236"/>
    </location>
</feature>
<evidence type="ECO:0000256" key="1">
    <source>
        <dbReference type="SAM" id="MobiDB-lite"/>
    </source>
</evidence>
<feature type="region of interest" description="Disordered" evidence="1">
    <location>
        <begin position="218"/>
        <end position="268"/>
    </location>
</feature>
<protein>
    <submittedName>
        <fullName evidence="2">Uncharacterized protein</fullName>
    </submittedName>
</protein>
<proteinExistence type="predicted"/>
<reference evidence="2" key="1">
    <citation type="submission" date="2020-10" db="EMBL/GenBank/DDBJ databases">
        <authorList>
            <person name="Castelo-Branco R."/>
            <person name="Eusebio N."/>
            <person name="Adriana R."/>
            <person name="Vieira A."/>
            <person name="Brugerolle De Fraissinette N."/>
            <person name="Rezende De Castro R."/>
            <person name="Schneider M.P."/>
            <person name="Vasconcelos V."/>
            <person name="Leao P.N."/>
        </authorList>
    </citation>
    <scope>NUCLEOTIDE SEQUENCE</scope>
    <source>
        <strain evidence="2">LEGE 06105</strain>
    </source>
</reference>
<feature type="non-terminal residue" evidence="2">
    <location>
        <position position="268"/>
    </location>
</feature>
<name>A0A8J7K2Q6_9CYAN</name>
<feature type="compositionally biased region" description="Pro residues" evidence="1">
    <location>
        <begin position="251"/>
        <end position="268"/>
    </location>
</feature>
<sequence length="268" mass="29055">MIASLPTTSPPVVARPPGANNIAPGPNNVSISTVRPSDLPELAKYLGPDDLILFKPSVPQIIGAAGGAIAIAKVPLPKKPLSLPDSKPTSFPLPGFEPLLTPFFVPGASSYIITYRYFDVTGDPFAMVYPPYEFFTTKAVYGRIEIFTEGPIWGAGVEPAWKPYIEHEVGFQYTYFLVGKNKEIFSLGYARQSQWQTLYGLTITSITPVIVPDETDIEVDPPVQIPDTPPPLPRPKVPGQEGPDEIKPFKRPSPAPSPDPPPATTPRP</sequence>
<accession>A0A8J7K2Q6</accession>
<keyword evidence="3" id="KW-1185">Reference proteome</keyword>